<dbReference type="InParanoid" id="E3N278"/>
<evidence type="ECO:0000313" key="2">
    <source>
        <dbReference type="Proteomes" id="UP000008281"/>
    </source>
</evidence>
<dbReference type="Pfam" id="PF12078">
    <property type="entry name" value="DUF3557"/>
    <property type="match status" value="1"/>
</dbReference>
<dbReference type="eggNOG" id="ENOG502TJX4">
    <property type="taxonomic scope" value="Eukaryota"/>
</dbReference>
<keyword evidence="2" id="KW-1185">Reference proteome</keyword>
<dbReference type="EMBL" id="DS268511">
    <property type="protein sequence ID" value="EFO84042.1"/>
    <property type="molecule type" value="Genomic_DNA"/>
</dbReference>
<dbReference type="Proteomes" id="UP000008281">
    <property type="component" value="Unassembled WGS sequence"/>
</dbReference>
<organism evidence="2">
    <name type="scientific">Caenorhabditis remanei</name>
    <name type="common">Caenorhabditis vulgaris</name>
    <dbReference type="NCBI Taxonomy" id="31234"/>
    <lineage>
        <taxon>Eukaryota</taxon>
        <taxon>Metazoa</taxon>
        <taxon>Ecdysozoa</taxon>
        <taxon>Nematoda</taxon>
        <taxon>Chromadorea</taxon>
        <taxon>Rhabditida</taxon>
        <taxon>Rhabditina</taxon>
        <taxon>Rhabditomorpha</taxon>
        <taxon>Rhabditoidea</taxon>
        <taxon>Rhabditidae</taxon>
        <taxon>Peloderinae</taxon>
        <taxon>Caenorhabditis</taxon>
    </lineage>
</organism>
<dbReference type="PANTHER" id="PTHR31379:SF1">
    <property type="entry name" value="F-BOX C PROTEIN-RELATED"/>
    <property type="match status" value="1"/>
</dbReference>
<dbReference type="InterPro" id="IPR021942">
    <property type="entry name" value="DUF3557"/>
</dbReference>
<dbReference type="HOGENOM" id="CLU_107298_0_0_1"/>
<accession>E3N278</accession>
<dbReference type="FunCoup" id="E3N278">
    <property type="interactions" value="1608"/>
</dbReference>
<protein>
    <recommendedName>
        <fullName evidence="3">F-box associated domain-containing protein</fullName>
    </recommendedName>
</protein>
<dbReference type="AlphaFoldDB" id="E3N278"/>
<name>E3N278_CAERE</name>
<evidence type="ECO:0000313" key="1">
    <source>
        <dbReference type="EMBL" id="EFO84042.1"/>
    </source>
</evidence>
<evidence type="ECO:0008006" key="3">
    <source>
        <dbReference type="Google" id="ProtNLM"/>
    </source>
</evidence>
<dbReference type="PANTHER" id="PTHR31379">
    <property type="entry name" value="F-BOX C PROTEIN-RELATED-RELATED"/>
    <property type="match status" value="1"/>
</dbReference>
<proteinExistence type="predicted"/>
<reference evidence="1" key="1">
    <citation type="submission" date="2007-07" db="EMBL/GenBank/DDBJ databases">
        <title>PCAP assembly of the Caenorhabditis remanei genome.</title>
        <authorList>
            <consortium name="The Caenorhabditis remanei Sequencing Consortium"/>
            <person name="Wilson R.K."/>
        </authorList>
    </citation>
    <scope>NUCLEOTIDE SEQUENCE [LARGE SCALE GENOMIC DNA]</scope>
    <source>
        <strain evidence="1">PB4641</strain>
    </source>
</reference>
<gene>
    <name evidence="1" type="ORF">CRE_17407</name>
</gene>
<sequence length="225" mass="26362">MRNETVVKGSLCLWEVPEFLKRRKGNEVDLKMKVTNLELDIYETEDYDHFIRFIDLDVLENVQFFACGNSMAFLDKPVIKSCKNLTVIAVSFDFLSVDQFFSLRNQHLKLENHGLTLHDLQLFVQSWITTGRDIGTRFSWERLQFEYVADNLEYLKTHFGAVETWSNHEYYFSDKVLHGNVITLKMGDDRELVMFCAQIPSERHTYCQWTFEMEVVACTSATANP</sequence>